<dbReference type="Proteomes" id="UP001519921">
    <property type="component" value="Unassembled WGS sequence"/>
</dbReference>
<organism evidence="2 3">
    <name type="scientific">Clostridium weizhouense</name>
    <dbReference type="NCBI Taxonomy" id="2859781"/>
    <lineage>
        <taxon>Bacteria</taxon>
        <taxon>Bacillati</taxon>
        <taxon>Bacillota</taxon>
        <taxon>Clostridia</taxon>
        <taxon>Eubacteriales</taxon>
        <taxon>Clostridiaceae</taxon>
        <taxon>Clostridium</taxon>
    </lineage>
</organism>
<evidence type="ECO:0000256" key="1">
    <source>
        <dbReference type="SAM" id="Phobius"/>
    </source>
</evidence>
<name>A0ABS7AQ13_9CLOT</name>
<dbReference type="RefSeq" id="WP_219780216.1">
    <property type="nucleotide sequence ID" value="NZ_JAHXPT010000009.1"/>
</dbReference>
<protein>
    <recommendedName>
        <fullName evidence="4">Bacteriocin-type signal sequence</fullName>
    </recommendedName>
</protein>
<comment type="caution">
    <text evidence="2">The sequence shown here is derived from an EMBL/GenBank/DDBJ whole genome shotgun (WGS) entry which is preliminary data.</text>
</comment>
<evidence type="ECO:0000313" key="2">
    <source>
        <dbReference type="EMBL" id="MBW6410751.1"/>
    </source>
</evidence>
<reference evidence="2 3" key="1">
    <citation type="submission" date="2021-07" db="EMBL/GenBank/DDBJ databases">
        <title>Clostridium weizhouense sp. nov., an anaerobic bacterium isolated from activated sludge of Petroleum wastewater.</title>
        <authorList>
            <person name="Li Q."/>
        </authorList>
    </citation>
    <scope>NUCLEOTIDE SEQUENCE [LARGE SCALE GENOMIC DNA]</scope>
    <source>
        <strain evidence="2 3">YB-6</strain>
    </source>
</reference>
<proteinExistence type="predicted"/>
<evidence type="ECO:0008006" key="4">
    <source>
        <dbReference type="Google" id="ProtNLM"/>
    </source>
</evidence>
<keyword evidence="1" id="KW-0812">Transmembrane</keyword>
<gene>
    <name evidence="2" type="ORF">KYD98_11670</name>
</gene>
<keyword evidence="3" id="KW-1185">Reference proteome</keyword>
<dbReference type="EMBL" id="JAHXPT010000009">
    <property type="protein sequence ID" value="MBW6410751.1"/>
    <property type="molecule type" value="Genomic_DNA"/>
</dbReference>
<evidence type="ECO:0000313" key="3">
    <source>
        <dbReference type="Proteomes" id="UP001519921"/>
    </source>
</evidence>
<accession>A0ABS7AQ13</accession>
<keyword evidence="1" id="KW-1133">Transmembrane helix</keyword>
<sequence>MLTLNENELLKIEGGKKKSLIGIDDLYDGAKHIYKDLRDHGYDNAKDFAKGFYKGITSIIIFIITFFIILKIPLSKTQN</sequence>
<keyword evidence="1" id="KW-0472">Membrane</keyword>
<feature type="transmembrane region" description="Helical" evidence="1">
    <location>
        <begin position="52"/>
        <end position="70"/>
    </location>
</feature>